<keyword evidence="4" id="KW-1185">Reference proteome</keyword>
<dbReference type="Proteomes" id="UP001626550">
    <property type="component" value="Unassembled WGS sequence"/>
</dbReference>
<dbReference type="Pfam" id="PF13733">
    <property type="entry name" value="Glyco_transf_7N"/>
    <property type="match status" value="1"/>
</dbReference>
<evidence type="ECO:0000313" key="4">
    <source>
        <dbReference type="Proteomes" id="UP001626550"/>
    </source>
</evidence>
<keyword evidence="1" id="KW-0812">Transmembrane</keyword>
<organism evidence="3 4">
    <name type="scientific">Cichlidogyrus casuarinus</name>
    <dbReference type="NCBI Taxonomy" id="1844966"/>
    <lineage>
        <taxon>Eukaryota</taxon>
        <taxon>Metazoa</taxon>
        <taxon>Spiralia</taxon>
        <taxon>Lophotrochozoa</taxon>
        <taxon>Platyhelminthes</taxon>
        <taxon>Monogenea</taxon>
        <taxon>Monopisthocotylea</taxon>
        <taxon>Dactylogyridea</taxon>
        <taxon>Ancyrocephalidae</taxon>
        <taxon>Cichlidogyrus</taxon>
    </lineage>
</organism>
<evidence type="ECO:0000256" key="1">
    <source>
        <dbReference type="SAM" id="Phobius"/>
    </source>
</evidence>
<sequence length="287" mass="33833">MQRVQILLILIIVWGLLETTYILQKYVRTEYLDYKGITFNFHTKNYTKEISDQYDLPVLNETGIDNGTKAQPRILFLLNEEEAKAQKNWLKRKADPQKFCKDKNNKSSLIDSQVDFMKKISILVKLSLQEINQELQKRKGLPDKRYLDAIVEILEQNPGYSPTTNGEWIPENCESDKLLVLVPYRDRSENILYFLYYMHLFLQSNRQHYQIVLAEQLGSGRFRRANLFNSVVYELFFGTIKEKAVCLALHDIDKVPFSRMLNYTCKEKPLQICRELINADNIIVEKY</sequence>
<dbReference type="PRINTS" id="PR02050">
    <property type="entry name" value="B14GALTRFASE"/>
</dbReference>
<keyword evidence="1" id="KW-0472">Membrane</keyword>
<dbReference type="PANTHER" id="PTHR19300:SF57">
    <property type="entry name" value="BETA-1,4-N-ACETYLGALACTOSAMINYLTRANSFERASE"/>
    <property type="match status" value="1"/>
</dbReference>
<dbReference type="InterPro" id="IPR003859">
    <property type="entry name" value="Galactosyl_T"/>
</dbReference>
<dbReference type="InterPro" id="IPR029044">
    <property type="entry name" value="Nucleotide-diphossugar_trans"/>
</dbReference>
<evidence type="ECO:0000313" key="3">
    <source>
        <dbReference type="EMBL" id="KAL3310085.1"/>
    </source>
</evidence>
<gene>
    <name evidence="3" type="ORF">Ciccas_011354</name>
</gene>
<proteinExistence type="predicted"/>
<dbReference type="PANTHER" id="PTHR19300">
    <property type="entry name" value="BETA-1,4-GALACTOSYLTRANSFERASE"/>
    <property type="match status" value="1"/>
</dbReference>
<dbReference type="EMBL" id="JBJKFK010003255">
    <property type="protein sequence ID" value="KAL3310085.1"/>
    <property type="molecule type" value="Genomic_DNA"/>
</dbReference>
<dbReference type="Gene3D" id="3.90.550.10">
    <property type="entry name" value="Spore Coat Polysaccharide Biosynthesis Protein SpsA, Chain A"/>
    <property type="match status" value="1"/>
</dbReference>
<feature type="transmembrane region" description="Helical" evidence="1">
    <location>
        <begin position="6"/>
        <end position="23"/>
    </location>
</feature>
<accession>A0ABD2PRI5</accession>
<protein>
    <recommendedName>
        <fullName evidence="2">Galactosyltransferase N-terminal domain-containing protein</fullName>
    </recommendedName>
</protein>
<dbReference type="InterPro" id="IPR027995">
    <property type="entry name" value="Galactosyl_T_N"/>
</dbReference>
<feature type="domain" description="Galactosyltransferase N-terminal" evidence="2">
    <location>
        <begin position="163"/>
        <end position="266"/>
    </location>
</feature>
<dbReference type="AlphaFoldDB" id="A0ABD2PRI5"/>
<name>A0ABD2PRI5_9PLAT</name>
<keyword evidence="1" id="KW-1133">Transmembrane helix</keyword>
<reference evidence="3 4" key="1">
    <citation type="submission" date="2024-11" db="EMBL/GenBank/DDBJ databases">
        <title>Adaptive evolution of stress response genes in parasites aligns with host niche diversity.</title>
        <authorList>
            <person name="Hahn C."/>
            <person name="Resl P."/>
        </authorList>
    </citation>
    <scope>NUCLEOTIDE SEQUENCE [LARGE SCALE GENOMIC DNA]</scope>
    <source>
        <strain evidence="3">EGGRZ-B1_66</strain>
        <tissue evidence="3">Body</tissue>
    </source>
</reference>
<evidence type="ECO:0000259" key="2">
    <source>
        <dbReference type="Pfam" id="PF13733"/>
    </source>
</evidence>
<comment type="caution">
    <text evidence="3">The sequence shown here is derived from an EMBL/GenBank/DDBJ whole genome shotgun (WGS) entry which is preliminary data.</text>
</comment>